<dbReference type="VEuPathDB" id="VectorBase:ISCW020811"/>
<proteinExistence type="evidence at protein level"/>
<evidence type="ECO:0000256" key="3">
    <source>
        <dbReference type="SAM" id="MobiDB-lite"/>
    </source>
</evidence>
<dbReference type="EMBL" id="ABJB010859067">
    <property type="status" value="NOT_ANNOTATED_CDS"/>
    <property type="molecule type" value="Genomic_DNA"/>
</dbReference>
<dbReference type="PANTHER" id="PTHR11412">
    <property type="entry name" value="MACROGLOBULIN / COMPLEMENT"/>
    <property type="match status" value="1"/>
</dbReference>
<dbReference type="InParanoid" id="B7PXK9"/>
<feature type="domain" description="Alpha-2-macroglobulin bait region" evidence="4">
    <location>
        <begin position="21"/>
        <end position="65"/>
    </location>
</feature>
<evidence type="ECO:0000313" key="7">
    <source>
        <dbReference type="Proteomes" id="UP000001555"/>
    </source>
</evidence>
<dbReference type="EMBL" id="ABJB010925207">
    <property type="status" value="NOT_ANNOTATED_CDS"/>
    <property type="molecule type" value="Genomic_DNA"/>
</dbReference>
<dbReference type="VEuPathDB" id="VectorBase:ISCI020811"/>
<dbReference type="AlphaFoldDB" id="B7PXK9"/>
<feature type="compositionally biased region" description="Basic and acidic residues" evidence="3">
    <location>
        <begin position="203"/>
        <end position="215"/>
    </location>
</feature>
<dbReference type="Proteomes" id="UP000001555">
    <property type="component" value="Unassembled WGS sequence"/>
</dbReference>
<sequence length="215" mass="23366">MWYETTLRKSIVTKPRAIDEATFNVTLAKSHNQPAEPGSSQTLVITGTPGTQVGVLGVDQAVYLLRRKDLLTREKVLSRGRILKAEVLEEGQIIERGLKFVVTPEMTPSFRVVTFARIDDHIVSDSIYVSAEPTCSVASQLFQQLDAKDLGCGAGGGTDSVQALHDAGVLLLANTNDDRPKRNACPASSRKWALLEPIGADGQRARDPKVDNANR</sequence>
<dbReference type="EMBL" id="DS814846">
    <property type="protein sequence ID" value="EEC11331.1"/>
    <property type="molecule type" value="Genomic_DNA"/>
</dbReference>
<dbReference type="STRING" id="6945.B7PXK9"/>
<dbReference type="VEuPathDB" id="VectorBase:ISCP_034654"/>
<dbReference type="EMBL" id="ABJB010788094">
    <property type="status" value="NOT_ANNOTATED_CDS"/>
    <property type="molecule type" value="Genomic_DNA"/>
</dbReference>
<keyword evidence="7" id="KW-1185">Reference proteome</keyword>
<evidence type="ECO:0000313" key="6">
    <source>
        <dbReference type="EnsemblMetazoa" id="ISCW020811-PA"/>
    </source>
</evidence>
<protein>
    <recommendedName>
        <fullName evidence="4">Alpha-2-macroglobulin bait region domain-containing protein</fullName>
    </recommendedName>
</protein>
<dbReference type="EnsemblMetazoa" id="ISCW020811-RA">
    <property type="protein sequence ID" value="ISCW020811-PA"/>
    <property type="gene ID" value="ISCW020811"/>
</dbReference>
<dbReference type="PANTHER" id="PTHR11412:SF136">
    <property type="entry name" value="CD109 ANTIGEN"/>
    <property type="match status" value="1"/>
</dbReference>
<reference evidence="5 7" key="1">
    <citation type="submission" date="2008-03" db="EMBL/GenBank/DDBJ databases">
        <title>Annotation of Ixodes scapularis.</title>
        <authorList>
            <consortium name="Ixodes scapularis Genome Project Consortium"/>
            <person name="Caler E."/>
            <person name="Hannick L.I."/>
            <person name="Bidwell S."/>
            <person name="Joardar V."/>
            <person name="Thiagarajan M."/>
            <person name="Amedeo P."/>
            <person name="Galinsky K.J."/>
            <person name="Schobel S."/>
            <person name="Inman J."/>
            <person name="Hostetler J."/>
            <person name="Miller J."/>
            <person name="Hammond M."/>
            <person name="Megy K."/>
            <person name="Lawson D."/>
            <person name="Kodira C."/>
            <person name="Sutton G."/>
            <person name="Meyer J."/>
            <person name="Hill C.A."/>
            <person name="Birren B."/>
            <person name="Nene V."/>
            <person name="Collins F."/>
            <person name="Alarcon-Chaidez F."/>
            <person name="Wikel S."/>
            <person name="Strausberg R."/>
        </authorList>
    </citation>
    <scope>NUCLEOTIDE SEQUENCE [LARGE SCALE GENOMIC DNA]</scope>
    <source>
        <strain evidence="7">Wikel</strain>
        <strain evidence="5">Wikel colony</strain>
    </source>
</reference>
<dbReference type="EMBL" id="ABJB010814727">
    <property type="status" value="NOT_ANNOTATED_CDS"/>
    <property type="molecule type" value="Genomic_DNA"/>
</dbReference>
<feature type="region of interest" description="Disordered" evidence="3">
    <location>
        <begin position="196"/>
        <end position="215"/>
    </location>
</feature>
<dbReference type="Gene3D" id="6.10.270.10">
    <property type="match status" value="1"/>
</dbReference>
<evidence type="ECO:0000313" key="5">
    <source>
        <dbReference type="EMBL" id="EEC11331.1"/>
    </source>
</evidence>
<keyword evidence="1" id="KW-0732">Signal</keyword>
<gene>
    <name evidence="5" type="ORF">IscW_ISCW020811</name>
</gene>
<name>B7PXK9_IXOSC</name>
<dbReference type="EMBL" id="ABJB011112740">
    <property type="status" value="NOT_ANNOTATED_CDS"/>
    <property type="molecule type" value="Genomic_DNA"/>
</dbReference>
<evidence type="ECO:0000256" key="2">
    <source>
        <dbReference type="ARBA" id="ARBA00022966"/>
    </source>
</evidence>
<organism>
    <name type="scientific">Ixodes scapularis</name>
    <name type="common">Black-legged tick</name>
    <name type="synonym">Deer tick</name>
    <dbReference type="NCBI Taxonomy" id="6945"/>
    <lineage>
        <taxon>Eukaryota</taxon>
        <taxon>Metazoa</taxon>
        <taxon>Ecdysozoa</taxon>
        <taxon>Arthropoda</taxon>
        <taxon>Chelicerata</taxon>
        <taxon>Arachnida</taxon>
        <taxon>Acari</taxon>
        <taxon>Parasitiformes</taxon>
        <taxon>Ixodida</taxon>
        <taxon>Ixodoidea</taxon>
        <taxon>Ixodidae</taxon>
        <taxon>Ixodinae</taxon>
        <taxon>Ixodes</taxon>
    </lineage>
</organism>
<dbReference type="PaxDb" id="6945-B7PXK9"/>
<dbReference type="Gene3D" id="2.60.40.1930">
    <property type="match status" value="1"/>
</dbReference>
<dbReference type="EMBL" id="ABJB010939620">
    <property type="status" value="NOT_ANNOTATED_CDS"/>
    <property type="molecule type" value="Genomic_DNA"/>
</dbReference>
<evidence type="ECO:0007829" key="8">
    <source>
        <dbReference type="PeptideAtlas" id="B7PXK9"/>
    </source>
</evidence>
<evidence type="ECO:0000256" key="1">
    <source>
        <dbReference type="ARBA" id="ARBA00022729"/>
    </source>
</evidence>
<evidence type="ECO:0000259" key="4">
    <source>
        <dbReference type="Pfam" id="PF07703"/>
    </source>
</evidence>
<dbReference type="HOGENOM" id="CLU_1284551_0_0_1"/>
<reference evidence="6" key="2">
    <citation type="submission" date="2020-05" db="UniProtKB">
        <authorList>
            <consortium name="EnsemblMetazoa"/>
        </authorList>
    </citation>
    <scope>IDENTIFICATION</scope>
    <source>
        <strain evidence="6">wikel</strain>
    </source>
</reference>
<dbReference type="InterPro" id="IPR011625">
    <property type="entry name" value="A2M_N_BRD"/>
</dbReference>
<dbReference type="EMBL" id="ABJB010166010">
    <property type="status" value="NOT_ANNOTATED_CDS"/>
    <property type="molecule type" value="Genomic_DNA"/>
</dbReference>
<accession>B7PXK9</accession>
<dbReference type="Pfam" id="PF07703">
    <property type="entry name" value="A2M_BRD"/>
    <property type="match status" value="2"/>
</dbReference>
<feature type="domain" description="Alpha-2-macroglobulin bait region" evidence="4">
    <location>
        <begin position="73"/>
        <end position="135"/>
    </location>
</feature>
<dbReference type="Gene3D" id="6.20.50.160">
    <property type="match status" value="1"/>
</dbReference>
<dbReference type="OrthoDB" id="6359008at2759"/>
<dbReference type="EMBL" id="ABJB010748431">
    <property type="status" value="NOT_ANNOTATED_CDS"/>
    <property type="molecule type" value="Genomic_DNA"/>
</dbReference>
<dbReference type="InterPro" id="IPR050473">
    <property type="entry name" value="A2M/Complement_sys"/>
</dbReference>
<dbReference type="EMBL" id="ABJB010581053">
    <property type="status" value="NOT_ANNOTATED_CDS"/>
    <property type="molecule type" value="Genomic_DNA"/>
</dbReference>
<keyword evidence="8" id="KW-1267">Proteomics identification</keyword>
<keyword evidence="2" id="KW-0882">Thioester bond</keyword>
<dbReference type="EMBL" id="ABJB010504304">
    <property type="status" value="NOT_ANNOTATED_CDS"/>
    <property type="molecule type" value="Genomic_DNA"/>
</dbReference>
<dbReference type="VEuPathDB" id="VectorBase:ISCP_003524"/>